<feature type="region of interest" description="Disordered" evidence="1">
    <location>
        <begin position="45"/>
        <end position="66"/>
    </location>
</feature>
<dbReference type="Proteomes" id="UP000538075">
    <property type="component" value="Unassembled WGS sequence"/>
</dbReference>
<organism evidence="2 3">
    <name type="scientific">Cylindrospermopsis raciborskii CS-506_A</name>
    <dbReference type="NCBI Taxonomy" id="2585140"/>
    <lineage>
        <taxon>Bacteria</taxon>
        <taxon>Bacillati</taxon>
        <taxon>Cyanobacteriota</taxon>
        <taxon>Cyanophyceae</taxon>
        <taxon>Nostocales</taxon>
        <taxon>Aphanizomenonaceae</taxon>
        <taxon>Cylindrospermopsis</taxon>
    </lineage>
</organism>
<gene>
    <name evidence="2" type="ORF">FHK98_12220</name>
</gene>
<reference evidence="2 3" key="1">
    <citation type="journal article" date="2020" name="J. Appl. Phycol.">
        <title>Morphological changes and genome evolution in Raphidiopsis raciborskii CS-506 after 23 years in culture.</title>
        <authorList>
            <person name="Willis A."/>
            <person name="Bent S.J."/>
            <person name="Jameson I.D."/>
        </authorList>
    </citation>
    <scope>NUCLEOTIDE SEQUENCE [LARGE SCALE GENOMIC DNA]</scope>
    <source>
        <strain evidence="2 3">CS-506_A</strain>
    </source>
</reference>
<name>A0A838WNG3_9CYAN</name>
<accession>A0A838WNG3</accession>
<proteinExistence type="predicted"/>
<dbReference type="AlphaFoldDB" id="A0A838WNG3"/>
<evidence type="ECO:0000313" key="3">
    <source>
        <dbReference type="Proteomes" id="UP000538075"/>
    </source>
</evidence>
<evidence type="ECO:0000256" key="1">
    <source>
        <dbReference type="SAM" id="MobiDB-lite"/>
    </source>
</evidence>
<evidence type="ECO:0000313" key="2">
    <source>
        <dbReference type="EMBL" id="MBA4466265.1"/>
    </source>
</evidence>
<comment type="caution">
    <text evidence="2">The sequence shown here is derived from an EMBL/GenBank/DDBJ whole genome shotgun (WGS) entry which is preliminary data.</text>
</comment>
<protein>
    <submittedName>
        <fullName evidence="2">Uncharacterized protein</fullName>
    </submittedName>
</protein>
<dbReference type="EMBL" id="VDFG01000812">
    <property type="protein sequence ID" value="MBA4466265.1"/>
    <property type="molecule type" value="Genomic_DNA"/>
</dbReference>
<sequence>MRNEAQYNTMGDRITPNLLKVKFSMKSLVGQELLSGCIHSLPSLNFPTRNDRPIHPTLSLKDSHTL</sequence>